<evidence type="ECO:0000259" key="1">
    <source>
        <dbReference type="Pfam" id="PF07728"/>
    </source>
</evidence>
<dbReference type="InterPro" id="IPR011704">
    <property type="entry name" value="ATPase_dyneun-rel_AAA"/>
</dbReference>
<keyword evidence="3" id="KW-1185">Reference proteome</keyword>
<feature type="domain" description="ATPase dynein-related AAA" evidence="1">
    <location>
        <begin position="404"/>
        <end position="495"/>
    </location>
</feature>
<dbReference type="SUPFAM" id="SSF52540">
    <property type="entry name" value="P-loop containing nucleoside triphosphate hydrolases"/>
    <property type="match status" value="1"/>
</dbReference>
<evidence type="ECO:0000313" key="2">
    <source>
        <dbReference type="EMBL" id="NGZ74997.1"/>
    </source>
</evidence>
<dbReference type="Gene3D" id="3.40.50.300">
    <property type="entry name" value="P-loop containing nucleotide triphosphate hydrolases"/>
    <property type="match status" value="1"/>
</dbReference>
<comment type="caution">
    <text evidence="2">The sequence shown here is derived from an EMBL/GenBank/DDBJ whole genome shotgun (WGS) entry which is preliminary data.</text>
</comment>
<proteinExistence type="predicted"/>
<evidence type="ECO:0000313" key="3">
    <source>
        <dbReference type="Proteomes" id="UP000800303"/>
    </source>
</evidence>
<protein>
    <submittedName>
        <fullName evidence="2">AAA domain-containing protein</fullName>
    </submittedName>
</protein>
<dbReference type="InterPro" id="IPR027417">
    <property type="entry name" value="P-loop_NTPase"/>
</dbReference>
<reference evidence="2 3" key="1">
    <citation type="submission" date="2020-01" db="EMBL/GenBank/DDBJ databases">
        <title>Polyphasic characterisation and genomic insights into a novel alkali tolerant bacterium VR-M41.</title>
        <authorList>
            <person name="Vemuluri V.R."/>
        </authorList>
    </citation>
    <scope>NUCLEOTIDE SEQUENCE [LARGE SCALE GENOMIC DNA]</scope>
    <source>
        <strain evidence="2 3">VR-M41</strain>
    </source>
</reference>
<dbReference type="PANTHER" id="PTHR37291">
    <property type="entry name" value="5-METHYLCYTOSINE-SPECIFIC RESTRICTION ENZYME B"/>
    <property type="match status" value="1"/>
</dbReference>
<gene>
    <name evidence="2" type="ORF">GYN08_06685</name>
</gene>
<sequence length="651" mass="73888">MPNRGEKEMNEQAILRRNEFEKWMLNKKQGNGRPYAPKTISDYAVALAGAAKKLKEASALETTNMFEIGEYDRYVKVKAIITTAEGFEEIDRKARTQDFTQGLKFYKEFLEDKEHAAMTESARSNSSEEAYHDKNIILYGPPGTGKTYHTVIYAVAMIENKPLQDIVEEAGADGGYEQVKTRYDKYKAAGQIVFTTFHQSYGYEEFMEGIKPVMANAEETGADSGDISYKIEPGIFKRFCEKAGEPIVAADNDYGIREEPVIWKVSLGDSKDKGVIKRYCYEHGMIRLGWDEYGENVNEATVYANGGKGVINAFVNEMQQGDIVLVLKDEKHIGAIGVVAGDYEWREDLDSYKRTRKVNWLLKGDDVNINVVEMNGGVKLTLSSVYRLHRVTLNNVLSILQEHQAALPQSVARENPNNYVFIIDEVNRGNISKIFGELITLIEPSKRLGMREATSLQLPYSGELFGVPNNVYLLATMNTADRSIARLDTALRRRFAFAEMMPRPQLLSSLQIDGTGLDLEKMLDMINRRIEALYDREHMLGHAYFLGLKNEPTLEKLGQLFEHAVIPLLQEYFYDDYEKIRLVLGDNRKADERDRFITEVAINANDLFGSGGDRYADERKTYRINAEAFKREEAYRGIYENRSAANAAVQP</sequence>
<dbReference type="InterPro" id="IPR052934">
    <property type="entry name" value="Methyl-DNA_Rec/Restrict_Enz"/>
</dbReference>
<accession>A0ABX0FAF4</accession>
<dbReference type="PANTHER" id="PTHR37291:SF1">
    <property type="entry name" value="TYPE IV METHYL-DIRECTED RESTRICTION ENZYME ECOKMCRB SUBUNIT"/>
    <property type="match status" value="1"/>
</dbReference>
<dbReference type="Pfam" id="PF07728">
    <property type="entry name" value="AAA_5"/>
    <property type="match status" value="1"/>
</dbReference>
<dbReference type="EMBL" id="JAAFGS010000002">
    <property type="protein sequence ID" value="NGZ74997.1"/>
    <property type="molecule type" value="Genomic_DNA"/>
</dbReference>
<dbReference type="Proteomes" id="UP000800303">
    <property type="component" value="Unassembled WGS sequence"/>
</dbReference>
<name>A0ABX0FAF4_9BACL</name>
<organism evidence="2 3">
    <name type="scientific">Saccharibacillus alkalitolerans</name>
    <dbReference type="NCBI Taxonomy" id="2705290"/>
    <lineage>
        <taxon>Bacteria</taxon>
        <taxon>Bacillati</taxon>
        <taxon>Bacillota</taxon>
        <taxon>Bacilli</taxon>
        <taxon>Bacillales</taxon>
        <taxon>Paenibacillaceae</taxon>
        <taxon>Saccharibacillus</taxon>
    </lineage>
</organism>